<feature type="region of interest" description="Disordered" evidence="5">
    <location>
        <begin position="27"/>
        <end position="79"/>
    </location>
</feature>
<feature type="compositionally biased region" description="Basic and acidic residues" evidence="5">
    <location>
        <begin position="41"/>
        <end position="51"/>
    </location>
</feature>
<evidence type="ECO:0000256" key="3">
    <source>
        <dbReference type="ARBA" id="ARBA00022989"/>
    </source>
</evidence>
<evidence type="ECO:0000256" key="1">
    <source>
        <dbReference type="ARBA" id="ARBA00004141"/>
    </source>
</evidence>
<dbReference type="Pfam" id="PF07690">
    <property type="entry name" value="MFS_1"/>
    <property type="match status" value="1"/>
</dbReference>
<dbReference type="GO" id="GO:0005886">
    <property type="term" value="C:plasma membrane"/>
    <property type="evidence" value="ECO:0007669"/>
    <property type="project" value="TreeGrafter"/>
</dbReference>
<dbReference type="EMBL" id="QQZZ01000160">
    <property type="protein sequence ID" value="RMZ38275.1"/>
    <property type="molecule type" value="Genomic_DNA"/>
</dbReference>
<dbReference type="Gene3D" id="1.20.1250.20">
    <property type="entry name" value="MFS general substrate transporter like domains"/>
    <property type="match status" value="1"/>
</dbReference>
<gene>
    <name evidence="8" type="ORF">CA14_007537</name>
</gene>
<dbReference type="PANTHER" id="PTHR23502">
    <property type="entry name" value="MAJOR FACILITATOR SUPERFAMILY"/>
    <property type="match status" value="1"/>
</dbReference>
<dbReference type="SUPFAM" id="SSF103473">
    <property type="entry name" value="MFS general substrate transporter"/>
    <property type="match status" value="1"/>
</dbReference>
<dbReference type="AlphaFoldDB" id="A0AB74BWX5"/>
<feature type="transmembrane region" description="Helical" evidence="6">
    <location>
        <begin position="416"/>
        <end position="435"/>
    </location>
</feature>
<name>A0AB74BWX5_ASPFL</name>
<feature type="domain" description="Major facilitator superfamily (MFS) profile" evidence="7">
    <location>
        <begin position="99"/>
        <end position="546"/>
    </location>
</feature>
<dbReference type="PANTHER" id="PTHR23502:SF47">
    <property type="entry name" value="MAJOR FACILITATOR SUPERFAMILY (MFS) PROFILE DOMAIN-CONTAINING PROTEIN-RELATED"/>
    <property type="match status" value="1"/>
</dbReference>
<evidence type="ECO:0000256" key="4">
    <source>
        <dbReference type="ARBA" id="ARBA00023136"/>
    </source>
</evidence>
<evidence type="ECO:0000256" key="2">
    <source>
        <dbReference type="ARBA" id="ARBA00022692"/>
    </source>
</evidence>
<feature type="transmembrane region" description="Helical" evidence="6">
    <location>
        <begin position="134"/>
        <end position="154"/>
    </location>
</feature>
<feature type="transmembrane region" description="Helical" evidence="6">
    <location>
        <begin position="507"/>
        <end position="528"/>
    </location>
</feature>
<organism evidence="8 9">
    <name type="scientific">Aspergillus flavus</name>
    <dbReference type="NCBI Taxonomy" id="5059"/>
    <lineage>
        <taxon>Eukaryota</taxon>
        <taxon>Fungi</taxon>
        <taxon>Dikarya</taxon>
        <taxon>Ascomycota</taxon>
        <taxon>Pezizomycotina</taxon>
        <taxon>Eurotiomycetes</taxon>
        <taxon>Eurotiomycetidae</taxon>
        <taxon>Eurotiales</taxon>
        <taxon>Aspergillaceae</taxon>
        <taxon>Aspergillus</taxon>
        <taxon>Aspergillus subgen. Circumdati</taxon>
    </lineage>
</organism>
<reference evidence="8 9" key="1">
    <citation type="submission" date="2018-07" db="EMBL/GenBank/DDBJ databases">
        <title>Identification of spontaneous genetic mutation associated with occurrence of a yellow conidial color mutant of Aspergillus flavus.</title>
        <authorList>
            <person name="Chang P.-K."/>
            <person name="Mack B.M."/>
            <person name="Scharfenstein L."/>
            <person name="Gilbert M.K."/>
        </authorList>
    </citation>
    <scope>NUCLEOTIDE SEQUENCE [LARGE SCALE GENOMIC DNA]</scope>
    <source>
        <strain evidence="8 9">CA14</strain>
    </source>
</reference>
<comment type="caution">
    <text evidence="8">The sequence shown here is derived from an EMBL/GenBank/DDBJ whole genome shotgun (WGS) entry which is preliminary data.</text>
</comment>
<accession>A0AB74BWX5</accession>
<proteinExistence type="predicted"/>
<keyword evidence="4 6" id="KW-0472">Membrane</keyword>
<dbReference type="InterPro" id="IPR011701">
    <property type="entry name" value="MFS"/>
</dbReference>
<protein>
    <recommendedName>
        <fullName evidence="7">Major facilitator superfamily (MFS) profile domain-containing protein</fullName>
    </recommendedName>
</protein>
<feature type="transmembrane region" description="Helical" evidence="6">
    <location>
        <begin position="334"/>
        <end position="356"/>
    </location>
</feature>
<dbReference type="InterPro" id="IPR036259">
    <property type="entry name" value="MFS_trans_sf"/>
</dbReference>
<dbReference type="GO" id="GO:0022857">
    <property type="term" value="F:transmembrane transporter activity"/>
    <property type="evidence" value="ECO:0007669"/>
    <property type="project" value="InterPro"/>
</dbReference>
<evidence type="ECO:0000256" key="5">
    <source>
        <dbReference type="SAM" id="MobiDB-lite"/>
    </source>
</evidence>
<feature type="transmembrane region" description="Helical" evidence="6">
    <location>
        <begin position="166"/>
        <end position="191"/>
    </location>
</feature>
<feature type="transmembrane region" description="Helical" evidence="6">
    <location>
        <begin position="474"/>
        <end position="495"/>
    </location>
</feature>
<feature type="transmembrane region" description="Helical" evidence="6">
    <location>
        <begin position="258"/>
        <end position="275"/>
    </location>
</feature>
<dbReference type="Proteomes" id="UP000275480">
    <property type="component" value="Unassembled WGS sequence"/>
</dbReference>
<evidence type="ECO:0000259" key="7">
    <source>
        <dbReference type="PROSITE" id="PS50850"/>
    </source>
</evidence>
<dbReference type="InterPro" id="IPR020846">
    <property type="entry name" value="MFS_dom"/>
</dbReference>
<feature type="transmembrane region" description="Helical" evidence="6">
    <location>
        <begin position="441"/>
        <end position="462"/>
    </location>
</feature>
<keyword evidence="2 6" id="KW-0812">Transmembrane</keyword>
<dbReference type="PROSITE" id="PS50850">
    <property type="entry name" value="MFS"/>
    <property type="match status" value="1"/>
</dbReference>
<evidence type="ECO:0000313" key="9">
    <source>
        <dbReference type="Proteomes" id="UP000275480"/>
    </source>
</evidence>
<feature type="transmembrane region" description="Helical" evidence="6">
    <location>
        <begin position="368"/>
        <end position="395"/>
    </location>
</feature>
<comment type="subcellular location">
    <subcellularLocation>
        <location evidence="1">Membrane</location>
        <topology evidence="1">Multi-pass membrane protein</topology>
    </subcellularLocation>
</comment>
<keyword evidence="3 6" id="KW-1133">Transmembrane helix</keyword>
<evidence type="ECO:0000313" key="8">
    <source>
        <dbReference type="EMBL" id="RMZ38275.1"/>
    </source>
</evidence>
<evidence type="ECO:0000256" key="6">
    <source>
        <dbReference type="SAM" id="Phobius"/>
    </source>
</evidence>
<sequence length="546" mass="60240">MQSIKQYRKVYQTIQSITHLESQTVGNHNAIDPHASTDPSGHGDKQDRDANIHPFTHRPIPAPQNTRQVAEGEQRSCGSKDYCDPLNPQNWSYGYKWMVTGAVSLTSFIGTGASAIDSEIVPQLMESFGVGEEVALLGTALFMIALGLGSLISAPFSEILGRNPVYIVSLIIFGLFTMGAALAPGIGSWLACRFSAGLFSWPPLTNFGGTIADVWSPIERTYVFPVLLCLCFLGPFLAPMVAAFIGGSSVVNWQWTEWLTLILTGALVVTFLLFVPDTFPPVLLSWKATSLRKVTGNQLYLAEHEVDAIPLYRRLQRSIKLPLKLLLTEPIIQLFSLYMTVIYTVLFGFLPGYGFIFGAQGIYGLDQAHTGLCFIGINVGFLLSICTVWPVYVRFKRKLFEARKEGKHKVVPEERLTHAIIGAPILPISIFWMGWSSWPSVSLWSPLAASVAFGFAVMQLYISCYQYIIDSYEIYAASALVGMTLTRYCVAGPMVTVSVPMYENLGVHWTLTLLGCIATLLAPVPYVFKYYGAIARKRSKGATSFE</sequence>
<dbReference type="CDD" id="cd17323">
    <property type="entry name" value="MFS_Tpo1_MDR_like"/>
    <property type="match status" value="1"/>
</dbReference>
<feature type="transmembrane region" description="Helical" evidence="6">
    <location>
        <begin position="222"/>
        <end position="246"/>
    </location>
</feature>